<dbReference type="Gene3D" id="3.10.350.10">
    <property type="entry name" value="LysM domain"/>
    <property type="match status" value="1"/>
</dbReference>
<organism evidence="5 6">
    <name type="scientific">Streptomyces humidus</name>
    <dbReference type="NCBI Taxonomy" id="52259"/>
    <lineage>
        <taxon>Bacteria</taxon>
        <taxon>Bacillati</taxon>
        <taxon>Actinomycetota</taxon>
        <taxon>Actinomycetes</taxon>
        <taxon>Kitasatosporales</taxon>
        <taxon>Streptomycetaceae</taxon>
        <taxon>Streptomyces</taxon>
    </lineage>
</organism>
<feature type="signal peptide" evidence="2">
    <location>
        <begin position="1"/>
        <end position="24"/>
    </location>
</feature>
<evidence type="ECO:0000259" key="4">
    <source>
        <dbReference type="Pfam" id="PF08386"/>
    </source>
</evidence>
<dbReference type="GO" id="GO:0006508">
    <property type="term" value="P:proteolysis"/>
    <property type="evidence" value="ECO:0007669"/>
    <property type="project" value="InterPro"/>
</dbReference>
<feature type="chain" id="PRO_5038941753" description="Alpha/beta fold hydrolase" evidence="2">
    <location>
        <begin position="25"/>
        <end position="621"/>
    </location>
</feature>
<dbReference type="EMBL" id="BMTL01000042">
    <property type="protein sequence ID" value="GGS23326.1"/>
    <property type="molecule type" value="Genomic_DNA"/>
</dbReference>
<feature type="compositionally biased region" description="Low complexity" evidence="1">
    <location>
        <begin position="59"/>
        <end position="71"/>
    </location>
</feature>
<dbReference type="Gene3D" id="3.40.50.1820">
    <property type="entry name" value="alpha/beta hydrolase"/>
    <property type="match status" value="1"/>
</dbReference>
<dbReference type="RefSeq" id="WP_190153615.1">
    <property type="nucleotide sequence ID" value="NZ_BMTL01000042.1"/>
</dbReference>
<dbReference type="GO" id="GO:0005737">
    <property type="term" value="C:cytoplasm"/>
    <property type="evidence" value="ECO:0007669"/>
    <property type="project" value="InterPro"/>
</dbReference>
<reference evidence="5" key="1">
    <citation type="journal article" date="2014" name="Int. J. Syst. Evol. Microbiol.">
        <title>Complete genome sequence of Corynebacterium casei LMG S-19264T (=DSM 44701T), isolated from a smear-ripened cheese.</title>
        <authorList>
            <consortium name="US DOE Joint Genome Institute (JGI-PGF)"/>
            <person name="Walter F."/>
            <person name="Albersmeier A."/>
            <person name="Kalinowski J."/>
            <person name="Ruckert C."/>
        </authorList>
    </citation>
    <scope>NUCLEOTIDE SEQUENCE</scope>
    <source>
        <strain evidence="5">JCM 4386</strain>
    </source>
</reference>
<protein>
    <recommendedName>
        <fullName evidence="7">Alpha/beta fold hydrolase</fullName>
    </recommendedName>
</protein>
<keyword evidence="6" id="KW-1185">Reference proteome</keyword>
<dbReference type="Pfam" id="PF08386">
    <property type="entry name" value="Abhydrolase_4"/>
    <property type="match status" value="1"/>
</dbReference>
<keyword evidence="2" id="KW-0732">Signal</keyword>
<dbReference type="SUPFAM" id="SSF53474">
    <property type="entry name" value="alpha/beta-Hydrolases"/>
    <property type="match status" value="1"/>
</dbReference>
<name>A0A918G8D6_9ACTN</name>
<dbReference type="InterPro" id="IPR013595">
    <property type="entry name" value="Pept_S33_TAP-like_C"/>
</dbReference>
<evidence type="ECO:0000313" key="5">
    <source>
        <dbReference type="EMBL" id="GGS23326.1"/>
    </source>
</evidence>
<accession>A0A918G8D6</accession>
<dbReference type="InterPro" id="IPR005944">
    <property type="entry name" value="Pro_iminopeptidase"/>
</dbReference>
<dbReference type="InterPro" id="IPR000073">
    <property type="entry name" value="AB_hydrolase_1"/>
</dbReference>
<comment type="caution">
    <text evidence="5">The sequence shown here is derived from an EMBL/GenBank/DDBJ whole genome shotgun (WGS) entry which is preliminary data.</text>
</comment>
<dbReference type="Proteomes" id="UP000606194">
    <property type="component" value="Unassembled WGS sequence"/>
</dbReference>
<gene>
    <name evidence="5" type="ORF">GCM10010269_72760</name>
</gene>
<evidence type="ECO:0000259" key="3">
    <source>
        <dbReference type="Pfam" id="PF00561"/>
    </source>
</evidence>
<feature type="domain" description="Peptidase S33 tripeptidyl aminopeptidase-like C-terminal" evidence="4">
    <location>
        <begin position="515"/>
        <end position="599"/>
    </location>
</feature>
<feature type="region of interest" description="Disordered" evidence="1">
    <location>
        <begin position="29"/>
        <end position="71"/>
    </location>
</feature>
<dbReference type="AlphaFoldDB" id="A0A918G8D6"/>
<sequence length="621" mass="66682">MPIRDRGTAAAAAMFLAGLTMLSAAPAHGTSGLATTRQKPAAGEGASPRVSRPQSGLSPGRPAGEAGPAEAKAGMHTVAPGNTLWDIARQALGDATRWGSVYDLNRQTIEHEALRHGYPSSDRGHWIFPGTMLALPAPAAARTLPTSRFVPAPCPTTYGELEDTRCGFLVVPENRAHPSSRTLRLAVARVRSSSPRPHADPIVFFTGGPGADALADIAGLTEAGLNRDRDLILLSQRGTYSSERPLTCPEIDRFYGERVHLPYDAPSTGDLYAQAAARCHDRLTAQGIDLAAYNTSENAADAADLRRVLGIREWNVLSHSYGTQLALTYMRMFPEGIRSVTIDGVVPPSVATPGWTWSSMRESFDNIVSACAAQLSCRQRYPDIGATYLRTVRQLEARPVTTYVTVPQVGRVKVVLDGGALLNWMVRASHAPETFAVGVDELAHGHPERIAQQWASAWLPGSQGMFAHGFSLSVWCSEWVPFETPQEQLAKGRQAFPELPRSVLAQAPQLPFLRQACQAWNVPKAPDSVREVTRSSIPTLAVSGSFDAQTGAQWGRYAARTLSRSTVVTLAGVAHGAYDTPCGAKVITSFLDDPEHPDTRCVNTVKPVPFAIGSEGADTSE</sequence>
<dbReference type="InterPro" id="IPR029058">
    <property type="entry name" value="AB_hydrolase_fold"/>
</dbReference>
<evidence type="ECO:0008006" key="7">
    <source>
        <dbReference type="Google" id="ProtNLM"/>
    </source>
</evidence>
<dbReference type="PANTHER" id="PTHR43722:SF1">
    <property type="entry name" value="PROLINE IMINOPEPTIDASE"/>
    <property type="match status" value="1"/>
</dbReference>
<evidence type="ECO:0000256" key="1">
    <source>
        <dbReference type="SAM" id="MobiDB-lite"/>
    </source>
</evidence>
<evidence type="ECO:0000313" key="6">
    <source>
        <dbReference type="Proteomes" id="UP000606194"/>
    </source>
</evidence>
<dbReference type="GO" id="GO:0004177">
    <property type="term" value="F:aminopeptidase activity"/>
    <property type="evidence" value="ECO:0007669"/>
    <property type="project" value="UniProtKB-EC"/>
</dbReference>
<proteinExistence type="predicted"/>
<dbReference type="Pfam" id="PF00561">
    <property type="entry name" value="Abhydrolase_1"/>
    <property type="match status" value="1"/>
</dbReference>
<reference evidence="5" key="2">
    <citation type="submission" date="2020-09" db="EMBL/GenBank/DDBJ databases">
        <authorList>
            <person name="Sun Q."/>
            <person name="Ohkuma M."/>
        </authorList>
    </citation>
    <scope>NUCLEOTIDE SEQUENCE</scope>
    <source>
        <strain evidence="5">JCM 4386</strain>
    </source>
</reference>
<feature type="domain" description="AB hydrolase-1" evidence="3">
    <location>
        <begin position="201"/>
        <end position="373"/>
    </location>
</feature>
<dbReference type="InterPro" id="IPR036779">
    <property type="entry name" value="LysM_dom_sf"/>
</dbReference>
<dbReference type="PANTHER" id="PTHR43722">
    <property type="entry name" value="PROLINE IMINOPEPTIDASE"/>
    <property type="match status" value="1"/>
</dbReference>
<evidence type="ECO:0000256" key="2">
    <source>
        <dbReference type="SAM" id="SignalP"/>
    </source>
</evidence>